<reference evidence="2" key="1">
    <citation type="submission" date="2022-10" db="EMBL/GenBank/DDBJ databases">
        <title>Genome assembly of Pristionchus species.</title>
        <authorList>
            <person name="Yoshida K."/>
            <person name="Sommer R.J."/>
        </authorList>
    </citation>
    <scope>NUCLEOTIDE SEQUENCE [LARGE SCALE GENOMIC DNA]</scope>
    <source>
        <strain evidence="2">RS5460</strain>
    </source>
</reference>
<protein>
    <submittedName>
        <fullName evidence="1">Uncharacterized protein</fullName>
    </submittedName>
</protein>
<proteinExistence type="predicted"/>
<comment type="caution">
    <text evidence="1">The sequence shown here is derived from an EMBL/GenBank/DDBJ whole genome shotgun (WGS) entry which is preliminary data.</text>
</comment>
<dbReference type="AlphaFoldDB" id="A0AAN5IAX8"/>
<evidence type="ECO:0000313" key="1">
    <source>
        <dbReference type="EMBL" id="GMR57510.1"/>
    </source>
</evidence>
<name>A0AAN5IAX8_9BILA</name>
<gene>
    <name evidence="1" type="ORF">PMAYCL1PPCAC_27705</name>
</gene>
<organism evidence="1 2">
    <name type="scientific">Pristionchus mayeri</name>
    <dbReference type="NCBI Taxonomy" id="1317129"/>
    <lineage>
        <taxon>Eukaryota</taxon>
        <taxon>Metazoa</taxon>
        <taxon>Ecdysozoa</taxon>
        <taxon>Nematoda</taxon>
        <taxon>Chromadorea</taxon>
        <taxon>Rhabditida</taxon>
        <taxon>Rhabditina</taxon>
        <taxon>Diplogasteromorpha</taxon>
        <taxon>Diplogasteroidea</taxon>
        <taxon>Neodiplogasteridae</taxon>
        <taxon>Pristionchus</taxon>
    </lineage>
</organism>
<sequence length="68" mass="8147">MSKEFDPLVIFDQIAIQKRMKLYKKNKNDTDVLPYVEYVFLDNQKNKHEINILSPLELRRIAHTNNQS</sequence>
<keyword evidence="2" id="KW-1185">Reference proteome</keyword>
<dbReference type="EMBL" id="BTRK01000006">
    <property type="protein sequence ID" value="GMR57510.1"/>
    <property type="molecule type" value="Genomic_DNA"/>
</dbReference>
<dbReference type="Proteomes" id="UP001328107">
    <property type="component" value="Unassembled WGS sequence"/>
</dbReference>
<accession>A0AAN5IAX8</accession>
<evidence type="ECO:0000313" key="2">
    <source>
        <dbReference type="Proteomes" id="UP001328107"/>
    </source>
</evidence>